<evidence type="ECO:0000313" key="2">
    <source>
        <dbReference type="Proteomes" id="UP000228948"/>
    </source>
</evidence>
<accession>A0A2K8K9V0</accession>
<evidence type="ECO:0000313" key="1">
    <source>
        <dbReference type="EMBL" id="ATX66222.1"/>
    </source>
</evidence>
<protein>
    <submittedName>
        <fullName evidence="1">Uncharacterized protein</fullName>
    </submittedName>
</protein>
<organism evidence="1 2">
    <name type="scientific">Roseinatronobacter bogoriensis subsp. barguzinensis</name>
    <dbReference type="NCBI Taxonomy" id="441209"/>
    <lineage>
        <taxon>Bacteria</taxon>
        <taxon>Pseudomonadati</taxon>
        <taxon>Pseudomonadota</taxon>
        <taxon>Alphaproteobacteria</taxon>
        <taxon>Rhodobacterales</taxon>
        <taxon>Paracoccaceae</taxon>
        <taxon>Roseinatronobacter</taxon>
    </lineage>
</organism>
<sequence length="70" mass="8048">MPDTFQSYTDAKTRRVCRSSELRENAILKLALKSLCAVKAAQDARWPRRVCPTHQISSQSDMSMRRDFST</sequence>
<dbReference type="AlphaFoldDB" id="A0A2K8K9V0"/>
<dbReference type="EMBL" id="CP024899">
    <property type="protein sequence ID" value="ATX66222.1"/>
    <property type="molecule type" value="Genomic_DNA"/>
</dbReference>
<reference evidence="1 2" key="1">
    <citation type="submission" date="2017-11" db="EMBL/GenBank/DDBJ databases">
        <title>Revised Sequence and Annotation of the Rhodobaca barguzinensis strain alga05 Genome.</title>
        <authorList>
            <person name="Kopejtka K."/>
            <person name="Tomasch J.M."/>
            <person name="Bunk B."/>
            <person name="Koblizek M."/>
        </authorList>
    </citation>
    <scope>NUCLEOTIDE SEQUENCE [LARGE SCALE GENOMIC DNA]</scope>
    <source>
        <strain evidence="2">alga05</strain>
    </source>
</reference>
<proteinExistence type="predicted"/>
<dbReference type="Proteomes" id="UP000228948">
    <property type="component" value="Chromosome"/>
</dbReference>
<keyword evidence="2" id="KW-1185">Reference proteome</keyword>
<dbReference type="STRING" id="441209.GCA_001870665_01919"/>
<dbReference type="KEGG" id="rbg:BG454_10705"/>
<gene>
    <name evidence="1" type="ORF">BG454_10705</name>
</gene>
<name>A0A2K8K9V0_9RHOB</name>